<reference evidence="4" key="1">
    <citation type="journal article" date="2019" name="Int. J. Syst. Evol. Microbiol.">
        <title>The Global Catalogue of Microorganisms (GCM) 10K type strain sequencing project: providing services to taxonomists for standard genome sequencing and annotation.</title>
        <authorList>
            <consortium name="The Broad Institute Genomics Platform"/>
            <consortium name="The Broad Institute Genome Sequencing Center for Infectious Disease"/>
            <person name="Wu L."/>
            <person name="Ma J."/>
        </authorList>
    </citation>
    <scope>NUCLEOTIDE SEQUENCE [LARGE SCALE GENOMIC DNA]</scope>
    <source>
        <strain evidence="4">KCTC 52239</strain>
    </source>
</reference>
<dbReference type="Pfam" id="PF11150">
    <property type="entry name" value="DUF2927"/>
    <property type="match status" value="1"/>
</dbReference>
<comment type="caution">
    <text evidence="3">The sequence shown here is derived from an EMBL/GenBank/DDBJ whole genome shotgun (WGS) entry which is preliminary data.</text>
</comment>
<keyword evidence="4" id="KW-1185">Reference proteome</keyword>
<evidence type="ECO:0000256" key="1">
    <source>
        <dbReference type="SAM" id="MobiDB-lite"/>
    </source>
</evidence>
<name>A0ABV7ILS9_9RHOB</name>
<dbReference type="RefSeq" id="WP_207464885.1">
    <property type="nucleotide sequence ID" value="NZ_JAFNAW010000002.1"/>
</dbReference>
<evidence type="ECO:0000313" key="3">
    <source>
        <dbReference type="EMBL" id="MFC3169725.1"/>
    </source>
</evidence>
<evidence type="ECO:0000256" key="2">
    <source>
        <dbReference type="SAM" id="SignalP"/>
    </source>
</evidence>
<accession>A0ABV7ILS9</accession>
<evidence type="ECO:0000313" key="4">
    <source>
        <dbReference type="Proteomes" id="UP001595557"/>
    </source>
</evidence>
<organism evidence="3 4">
    <name type="scientific">Paracoccus fontiphilus</name>
    <dbReference type="NCBI Taxonomy" id="1815556"/>
    <lineage>
        <taxon>Bacteria</taxon>
        <taxon>Pseudomonadati</taxon>
        <taxon>Pseudomonadota</taxon>
        <taxon>Alphaproteobacteria</taxon>
        <taxon>Rhodobacterales</taxon>
        <taxon>Paracoccaceae</taxon>
        <taxon>Paracoccus</taxon>
    </lineage>
</organism>
<proteinExistence type="predicted"/>
<feature type="chain" id="PRO_5046988392" evidence="2">
    <location>
        <begin position="29"/>
        <end position="340"/>
    </location>
</feature>
<dbReference type="EMBL" id="JBHRTE010000086">
    <property type="protein sequence ID" value="MFC3169725.1"/>
    <property type="molecule type" value="Genomic_DNA"/>
</dbReference>
<sequence length="340" mass="37171">MSVGVQVRRWLPLLGLLALAACQAPESASPVPEPRPMARPEDLGPSQEQLRKARAERNRAANAAAAEALVKASATSTAQRDFYDRAERALRGQGRLRRDRVPLDAPIDADLLTRNFIAIALRDEYAQGGMQAVDGGVPAPLRRWQDPVRLQIEFGTTSDVATRRAYRVEVSQFAARLAEVTGHRVSLTDSGGNFVVMVLSDDERRAIGPRLAQLVPGIPPQDIEVMQALDADNFCTVFAYSRGATPVYSNAVALIRAELPPLLQSSCIHEEVAQGMGLANDSPDARPSIFNDDEEFALLTRHDELLLKILYDPRLRPGMTPAEAEPVVRRIASELLAQSL</sequence>
<keyword evidence="2" id="KW-0732">Signal</keyword>
<dbReference type="Proteomes" id="UP001595557">
    <property type="component" value="Unassembled WGS sequence"/>
</dbReference>
<gene>
    <name evidence="3" type="ORF">ACFOD7_16875</name>
</gene>
<dbReference type="InterPro" id="IPR021323">
    <property type="entry name" value="DUF2927"/>
</dbReference>
<feature type="signal peptide" evidence="2">
    <location>
        <begin position="1"/>
        <end position="28"/>
    </location>
</feature>
<feature type="region of interest" description="Disordered" evidence="1">
    <location>
        <begin position="26"/>
        <end position="57"/>
    </location>
</feature>
<protein>
    <submittedName>
        <fullName evidence="3">DUF2927 domain-containing protein</fullName>
    </submittedName>
</protein>